<evidence type="ECO:0000313" key="3">
    <source>
        <dbReference type="Proteomes" id="UP000244940"/>
    </source>
</evidence>
<dbReference type="Proteomes" id="UP000244940">
    <property type="component" value="Unassembled WGS sequence"/>
</dbReference>
<dbReference type="OrthoDB" id="9792179at2"/>
<dbReference type="Pfam" id="PF06707">
    <property type="entry name" value="DUF1194"/>
    <property type="match status" value="1"/>
</dbReference>
<feature type="signal peptide" evidence="1">
    <location>
        <begin position="1"/>
        <end position="35"/>
    </location>
</feature>
<dbReference type="GeneID" id="94365419"/>
<dbReference type="EMBL" id="QEYD01000006">
    <property type="protein sequence ID" value="PWE28514.1"/>
    <property type="molecule type" value="Genomic_DNA"/>
</dbReference>
<evidence type="ECO:0008006" key="4">
    <source>
        <dbReference type="Google" id="ProtNLM"/>
    </source>
</evidence>
<evidence type="ECO:0000313" key="2">
    <source>
        <dbReference type="EMBL" id="PWE28514.1"/>
    </source>
</evidence>
<feature type="chain" id="PRO_5015415096" description="DUF1194 domain-containing protein" evidence="1">
    <location>
        <begin position="36"/>
        <end position="249"/>
    </location>
</feature>
<keyword evidence="1" id="KW-0732">Signal</keyword>
<dbReference type="SUPFAM" id="SSF53300">
    <property type="entry name" value="vWA-like"/>
    <property type="match status" value="1"/>
</dbReference>
<dbReference type="InterPro" id="IPR010607">
    <property type="entry name" value="DUF1194"/>
</dbReference>
<protein>
    <recommendedName>
        <fullName evidence="4">DUF1194 domain-containing protein</fullName>
    </recommendedName>
</protein>
<dbReference type="RefSeq" id="WP_109533375.1">
    <property type="nucleotide sequence ID" value="NZ_QEYD01000006.1"/>
</dbReference>
<evidence type="ECO:0000256" key="1">
    <source>
        <dbReference type="SAM" id="SignalP"/>
    </source>
</evidence>
<accession>A0A2U2C9P5</accession>
<gene>
    <name evidence="2" type="ORF">C4N9_11005</name>
</gene>
<keyword evidence="3" id="KW-1185">Reference proteome</keyword>
<reference evidence="2 3" key="1">
    <citation type="submission" date="2018-05" db="EMBL/GenBank/DDBJ databases">
        <title>Pararhodobacter marina sp. nov., isolated from deep-sea water of the Indian Ocean.</title>
        <authorList>
            <person name="Lai Q.Sr."/>
            <person name="Liu X."/>
            <person name="Shao Z."/>
        </authorList>
    </citation>
    <scope>NUCLEOTIDE SEQUENCE [LARGE SCALE GENOMIC DNA]</scope>
    <source>
        <strain evidence="2 3">CIC4N-9</strain>
    </source>
</reference>
<organism evidence="2 3">
    <name type="scientific">Pararhodobacter marinus</name>
    <dbReference type="NCBI Taxonomy" id="2184063"/>
    <lineage>
        <taxon>Bacteria</taxon>
        <taxon>Pseudomonadati</taxon>
        <taxon>Pseudomonadota</taxon>
        <taxon>Alphaproteobacteria</taxon>
        <taxon>Rhodobacterales</taxon>
        <taxon>Paracoccaceae</taxon>
        <taxon>Pararhodobacter</taxon>
    </lineage>
</organism>
<dbReference type="AlphaFoldDB" id="A0A2U2C9P5"/>
<proteinExistence type="predicted"/>
<comment type="caution">
    <text evidence="2">The sequence shown here is derived from an EMBL/GenBank/DDBJ whole genome shotgun (WGS) entry which is preliminary data.</text>
</comment>
<name>A0A2U2C9P5_9RHOB</name>
<dbReference type="InterPro" id="IPR036465">
    <property type="entry name" value="vWFA_dom_sf"/>
</dbReference>
<sequence length="249" mass="27072">MTPRPTFPRSSASWRALIGAALAAAHLFLPQPAQACRLALALGFDVSRSVDEADYRLQIDGIVAALFDPAIRRLILDPPEPVALAVFEWAGLREQALLADWTLLDSAAAIDALAQRILLNERRFDSLTAIGPALAYAHALFDAAPACTWQTLDLSGDGQTNAGPHPQVVYRDTDFSAITVNGLAIGGHESTIRAWFERHVRHGPGAFVEYAPTHRHFAETFRRKLIRELSEQMIGSLDPPLDLPGPGPS</sequence>